<dbReference type="Pfam" id="PF01484">
    <property type="entry name" value="Col_cuticle_N"/>
    <property type="match status" value="1"/>
</dbReference>
<feature type="transmembrane region" description="Helical" evidence="3">
    <location>
        <begin position="7"/>
        <end position="31"/>
    </location>
</feature>
<dbReference type="Pfam" id="PF01391">
    <property type="entry name" value="Collagen"/>
    <property type="match status" value="2"/>
</dbReference>
<protein>
    <recommendedName>
        <fullName evidence="4">Nematode cuticle collagen N-terminal domain-containing protein</fullName>
    </recommendedName>
</protein>
<proteinExistence type="predicted"/>
<keyword evidence="6" id="KW-1185">Reference proteome</keyword>
<evidence type="ECO:0000256" key="2">
    <source>
        <dbReference type="SAM" id="MobiDB-lite"/>
    </source>
</evidence>
<dbReference type="InterPro" id="IPR002486">
    <property type="entry name" value="Col_cuticle_N"/>
</dbReference>
<keyword evidence="3" id="KW-1133">Transmembrane helix</keyword>
<comment type="caution">
    <text evidence="5">The sequence shown here is derived from an EMBL/GenBank/DDBJ whole genome shotgun (WGS) entry which is preliminary data.</text>
</comment>
<reference evidence="5" key="1">
    <citation type="submission" date="2021-09" db="EMBL/GenBank/DDBJ databases">
        <authorList>
            <consortium name="Pathogen Informatics"/>
        </authorList>
    </citation>
    <scope>NUCLEOTIDE SEQUENCE</scope>
</reference>
<dbReference type="Proteomes" id="UP000746747">
    <property type="component" value="Unassembled WGS sequence"/>
</dbReference>
<sequence length="376" mass="40351">MKTAYFWVCAVSIANLLAIIRSLIICAMLFMDINDLYSEILDGSDKFKTIANDAWTEMMKYHVIENRRYMDSTTKSTLSQLRSERIHRQANYNNNRLQAQCACALQTNICLPGPQGPPGIPGFPGTDGEPGLPGRPGLNGTVILHKSETSEYKKCIKCPAGPEGPPGEPGPIGKEGPPGIPGIPASSSISAMPGQQGPVGEQGPTGLPGPIGSPGEVGKSTMVMRGRPGPKGSPGPEGLIGLPGESGEPGRKGNEGLAGKQGPCGTPGYPGEDGLQGKSGERGIPGNDVGYCPCPKRTPYTYGESVTPLEKLYGFKEAEIYTPYEAESESLLSDEYFYPSSKSDLTHIRNTKIRRNRYLLNKTVRKREAILRKEIE</sequence>
<dbReference type="PANTHER" id="PTHR24637:SF236">
    <property type="entry name" value="NEMATODE CUTICLE COLLAGEN N-TERMINAL DOMAIN-CONTAINING PROTEIN"/>
    <property type="match status" value="1"/>
</dbReference>
<feature type="region of interest" description="Disordered" evidence="2">
    <location>
        <begin position="160"/>
        <end position="211"/>
    </location>
</feature>
<feature type="region of interest" description="Disordered" evidence="2">
    <location>
        <begin position="227"/>
        <end position="270"/>
    </location>
</feature>
<keyword evidence="1" id="KW-0677">Repeat</keyword>
<dbReference type="InterPro" id="IPR008160">
    <property type="entry name" value="Collagen"/>
</dbReference>
<evidence type="ECO:0000313" key="6">
    <source>
        <dbReference type="Proteomes" id="UP000746747"/>
    </source>
</evidence>
<evidence type="ECO:0000259" key="4">
    <source>
        <dbReference type="SMART" id="SM01088"/>
    </source>
</evidence>
<feature type="compositionally biased region" description="Low complexity" evidence="2">
    <location>
        <begin position="234"/>
        <end position="246"/>
    </location>
</feature>
<evidence type="ECO:0000256" key="3">
    <source>
        <dbReference type="SAM" id="Phobius"/>
    </source>
</evidence>
<feature type="domain" description="Nematode cuticle collagen N-terminal" evidence="4">
    <location>
        <begin position="8"/>
        <end position="58"/>
    </location>
</feature>
<dbReference type="SMART" id="SM01088">
    <property type="entry name" value="Col_cuticle_N"/>
    <property type="match status" value="1"/>
</dbReference>
<dbReference type="GO" id="GO:0042302">
    <property type="term" value="F:structural constituent of cuticle"/>
    <property type="evidence" value="ECO:0007669"/>
    <property type="project" value="InterPro"/>
</dbReference>
<evidence type="ECO:0000313" key="5">
    <source>
        <dbReference type="EMBL" id="CAG9535038.1"/>
    </source>
</evidence>
<gene>
    <name evidence="5" type="ORF">CJOHNSTONI_LOCUS5120</name>
</gene>
<feature type="compositionally biased region" description="Low complexity" evidence="2">
    <location>
        <begin position="171"/>
        <end position="205"/>
    </location>
</feature>
<dbReference type="AlphaFoldDB" id="A0A8J2M4P0"/>
<dbReference type="OrthoDB" id="5876933at2759"/>
<accession>A0A8J2M4P0</accession>
<evidence type="ECO:0000256" key="1">
    <source>
        <dbReference type="ARBA" id="ARBA00022737"/>
    </source>
</evidence>
<name>A0A8J2M4P0_9BILA</name>
<keyword evidence="3" id="KW-0812">Transmembrane</keyword>
<dbReference type="EMBL" id="CAKAEH010001348">
    <property type="protein sequence ID" value="CAG9535038.1"/>
    <property type="molecule type" value="Genomic_DNA"/>
</dbReference>
<keyword evidence="3" id="KW-0472">Membrane</keyword>
<dbReference type="PANTHER" id="PTHR24637">
    <property type="entry name" value="COLLAGEN"/>
    <property type="match status" value="1"/>
</dbReference>
<organism evidence="5 6">
    <name type="scientific">Cercopithifilaria johnstoni</name>
    <dbReference type="NCBI Taxonomy" id="2874296"/>
    <lineage>
        <taxon>Eukaryota</taxon>
        <taxon>Metazoa</taxon>
        <taxon>Ecdysozoa</taxon>
        <taxon>Nematoda</taxon>
        <taxon>Chromadorea</taxon>
        <taxon>Rhabditida</taxon>
        <taxon>Spirurina</taxon>
        <taxon>Spiruromorpha</taxon>
        <taxon>Filarioidea</taxon>
        <taxon>Onchocercidae</taxon>
        <taxon>Cercopithifilaria</taxon>
    </lineage>
</organism>
<dbReference type="Gene3D" id="1.20.5.320">
    <property type="entry name" value="6-Phosphogluconate Dehydrogenase, domain 3"/>
    <property type="match status" value="1"/>
</dbReference>